<feature type="region of interest" description="Disordered" evidence="5">
    <location>
        <begin position="322"/>
        <end position="341"/>
    </location>
</feature>
<protein>
    <recommendedName>
        <fullName evidence="2">Poly(3-hydroxyalkanoate) polymerase subunit PhaE</fullName>
    </recommendedName>
</protein>
<evidence type="ECO:0000256" key="2">
    <source>
        <dbReference type="ARBA" id="ARBA00019066"/>
    </source>
</evidence>
<dbReference type="Pfam" id="PF09712">
    <property type="entry name" value="PHA_synth_III_E"/>
    <property type="match status" value="1"/>
</dbReference>
<reference evidence="6 7" key="1">
    <citation type="submission" date="2016-11" db="EMBL/GenBank/DDBJ databases">
        <title>Mixed transmission modes and dynamic genome evolution in an obligate animal-bacterial symbiosis.</title>
        <authorList>
            <person name="Russell S.L."/>
            <person name="Corbett-Detig R.B."/>
            <person name="Cavanaugh C.M."/>
        </authorList>
    </citation>
    <scope>NUCLEOTIDE SEQUENCE [LARGE SCALE GENOMIC DNA]</scope>
    <source>
        <strain evidence="6">Se-Cadez</strain>
    </source>
</reference>
<evidence type="ECO:0000313" key="6">
    <source>
        <dbReference type="EMBL" id="OOZ36561.1"/>
    </source>
</evidence>
<comment type="pathway">
    <text evidence="1">Biopolymer metabolism; poly-(R)-3-hydroxybutanoate biosynthesis.</text>
</comment>
<dbReference type="InterPro" id="IPR010123">
    <property type="entry name" value="PHA_synth_III_E"/>
</dbReference>
<comment type="caution">
    <text evidence="6">The sequence shown here is derived from an EMBL/GenBank/DDBJ whole genome shotgun (WGS) entry which is preliminary data.</text>
</comment>
<keyword evidence="3" id="KW-0583">PHB biosynthesis</keyword>
<feature type="coiled-coil region" evidence="4">
    <location>
        <begin position="287"/>
        <end position="321"/>
    </location>
</feature>
<keyword evidence="4" id="KW-0175">Coiled coil</keyword>
<proteinExistence type="predicted"/>
<evidence type="ECO:0000256" key="4">
    <source>
        <dbReference type="SAM" id="Coils"/>
    </source>
</evidence>
<dbReference type="Proteomes" id="UP000190896">
    <property type="component" value="Unassembled WGS sequence"/>
</dbReference>
<evidence type="ECO:0000256" key="1">
    <source>
        <dbReference type="ARBA" id="ARBA00004683"/>
    </source>
</evidence>
<dbReference type="RefSeq" id="WP_078486967.1">
    <property type="nucleotide sequence ID" value="NZ_MPRJ01000034.1"/>
</dbReference>
<sequence>MSEQGFWNQEWMEIQQKYWQNWSDFSRQALGGKAVPKSPWENAMEHWWQVVSPAAPDMTRDFMDKMMNQGKALFHMADEFSRNFQENGAATEWNDVMSKTFADMKQGFMGMPEAGGDDALHKMMAFWEMPLDNWQRMVSSLSLMPGDMLCNMPHGGHLERFLSAPGLGYTREEQGQQQQMMLKVLEYQQALQDYMQFFSNLGVLAVDRMQTRVGEIVADGKQIDSARQLYDTWVGVCEEAYGEQVMTPEYAKIHGRLVNALMGVKHEMAVMVDESLGAMNMPTRTELRTLQTRMQENRREIKGLKAEIAELKAALASQVAAKPKAAPRKKAAVKKKAAAKR</sequence>
<accession>A0A1T2KUT2</accession>
<name>A0A1T2KUT2_9GAMM</name>
<feature type="compositionally biased region" description="Basic residues" evidence="5">
    <location>
        <begin position="325"/>
        <end position="341"/>
    </location>
</feature>
<evidence type="ECO:0000256" key="3">
    <source>
        <dbReference type="ARBA" id="ARBA00022752"/>
    </source>
</evidence>
<organism evidence="6 7">
    <name type="scientific">Solemya velesiana gill symbiont</name>
    <dbReference type="NCBI Taxonomy" id="1918948"/>
    <lineage>
        <taxon>Bacteria</taxon>
        <taxon>Pseudomonadati</taxon>
        <taxon>Pseudomonadota</taxon>
        <taxon>Gammaproteobacteria</taxon>
        <taxon>sulfur-oxidizing symbionts</taxon>
    </lineage>
</organism>
<dbReference type="GO" id="GO:0042619">
    <property type="term" value="P:poly-hydroxybutyrate biosynthetic process"/>
    <property type="evidence" value="ECO:0007669"/>
    <property type="project" value="UniProtKB-KW"/>
</dbReference>
<gene>
    <name evidence="6" type="ORF">BOW51_06595</name>
</gene>
<dbReference type="AlphaFoldDB" id="A0A1T2KUT2"/>
<dbReference type="EMBL" id="MPRJ01000034">
    <property type="protein sequence ID" value="OOZ36561.1"/>
    <property type="molecule type" value="Genomic_DNA"/>
</dbReference>
<keyword evidence="7" id="KW-1185">Reference proteome</keyword>
<dbReference type="UniPathway" id="UPA00917"/>
<dbReference type="NCBIfam" id="TIGR01834">
    <property type="entry name" value="PHA_synth_III_E"/>
    <property type="match status" value="1"/>
</dbReference>
<evidence type="ECO:0000313" key="7">
    <source>
        <dbReference type="Proteomes" id="UP000190896"/>
    </source>
</evidence>
<dbReference type="OrthoDB" id="6115526at2"/>
<evidence type="ECO:0000256" key="5">
    <source>
        <dbReference type="SAM" id="MobiDB-lite"/>
    </source>
</evidence>